<sequence>MVTLLLTVLDLSRCDRGAYMFLPLYMMRTHAHALNTKWRVNKRVFGVIDTLADLVDREDVPLLEEPDADDGAEIKKWKRKVKAVKKDRDEDGFFYPHNLDFCGRAYPMHPHLNHLGSDLCRGILEFSEGHRPLEGKHWWLGAEEPFQCLGACINLAEALRSSSPETTISQMPIHQETFSYLHREWSRKMRNIICAKVMDHVMAYSTQCIETVKSLKTIAGTLPPLTIPSDGKRVLQTDASDQFWGACCLWKGQGFAALLDSGVGTVSVNPIANDVHVEHYTTKFDTIELEKIVENVSELPGPELDAVVREAFDVANNNIYAFHAAQKLAETSVESTKVTNREAGSSLCKLCGGILAQLLSAAARFQQLQLVAFLSMA</sequence>
<name>A0ACB7YB87_9ERIC</name>
<keyword evidence="2" id="KW-1185">Reference proteome</keyword>
<evidence type="ECO:0000313" key="2">
    <source>
        <dbReference type="Proteomes" id="UP000828048"/>
    </source>
</evidence>
<evidence type="ECO:0000313" key="1">
    <source>
        <dbReference type="EMBL" id="KAH7850313.1"/>
    </source>
</evidence>
<dbReference type="Proteomes" id="UP000828048">
    <property type="component" value="Chromosome 7"/>
</dbReference>
<reference evidence="1 2" key="1">
    <citation type="journal article" date="2021" name="Hortic Res">
        <title>High-quality reference genome and annotation aids understanding of berry development for evergreen blueberry (Vaccinium darrowii).</title>
        <authorList>
            <person name="Yu J."/>
            <person name="Hulse-Kemp A.M."/>
            <person name="Babiker E."/>
            <person name="Staton M."/>
        </authorList>
    </citation>
    <scope>NUCLEOTIDE SEQUENCE [LARGE SCALE GENOMIC DNA]</scope>
    <source>
        <strain evidence="2">cv. NJ 8807/NJ 8810</strain>
        <tissue evidence="1">Young leaf</tissue>
    </source>
</reference>
<protein>
    <submittedName>
        <fullName evidence="1">Uncharacterized protein</fullName>
    </submittedName>
</protein>
<dbReference type="EMBL" id="CM037157">
    <property type="protein sequence ID" value="KAH7850313.1"/>
    <property type="molecule type" value="Genomic_DNA"/>
</dbReference>
<proteinExistence type="predicted"/>
<gene>
    <name evidence="1" type="ORF">Vadar_030821</name>
</gene>
<organism evidence="1 2">
    <name type="scientific">Vaccinium darrowii</name>
    <dbReference type="NCBI Taxonomy" id="229202"/>
    <lineage>
        <taxon>Eukaryota</taxon>
        <taxon>Viridiplantae</taxon>
        <taxon>Streptophyta</taxon>
        <taxon>Embryophyta</taxon>
        <taxon>Tracheophyta</taxon>
        <taxon>Spermatophyta</taxon>
        <taxon>Magnoliopsida</taxon>
        <taxon>eudicotyledons</taxon>
        <taxon>Gunneridae</taxon>
        <taxon>Pentapetalae</taxon>
        <taxon>asterids</taxon>
        <taxon>Ericales</taxon>
        <taxon>Ericaceae</taxon>
        <taxon>Vaccinioideae</taxon>
        <taxon>Vaccinieae</taxon>
        <taxon>Vaccinium</taxon>
    </lineage>
</organism>
<accession>A0ACB7YB87</accession>
<comment type="caution">
    <text evidence="1">The sequence shown here is derived from an EMBL/GenBank/DDBJ whole genome shotgun (WGS) entry which is preliminary data.</text>
</comment>